<dbReference type="PATRIC" id="fig|1122169.6.peg.1253"/>
<dbReference type="Proteomes" id="UP000054600">
    <property type="component" value="Unassembled WGS sequence"/>
</dbReference>
<dbReference type="eggNOG" id="ENOG5031B4X">
    <property type="taxonomic scope" value="Bacteria"/>
</dbReference>
<proteinExistence type="predicted"/>
<name>A0A0W0Z0N8_9GAMM</name>
<gene>
    <name evidence="1" type="ORF">Lsha_1087</name>
</gene>
<dbReference type="EMBL" id="LNYW01000033">
    <property type="protein sequence ID" value="KTD62387.1"/>
    <property type="molecule type" value="Genomic_DNA"/>
</dbReference>
<keyword evidence="2" id="KW-1185">Reference proteome</keyword>
<evidence type="ECO:0000313" key="1">
    <source>
        <dbReference type="EMBL" id="KTD62387.1"/>
    </source>
</evidence>
<sequence length="303" mass="35841">MPQISATFSWDNRIEISNDELNVLKNAKEYLQNALAFERNFEFLIFNYIEYEFTIAKISIKDMANITFDRALFNKYITEINVRLLNLFSTFKAYRDKSPSLVNKLCKDKKLFDDLCSSKYDNFFSFRLIDLLRNHAQHNDNPMSLLTLGGEWRGEYQTTQANSEHYTNPIVDTEILRKNKKIKKNILPSPDDKFHLTFCIKQYIECLSSVHKQISETIKTQIISIQQEILTILEPKMKLSDDKIIFVYKNNNYETYYLNCDTYFDLNREHINLSNLSNHCINTKTPKEEKDKISQLNKYNPKP</sequence>
<protein>
    <submittedName>
        <fullName evidence="1">Uncharacterized protein</fullName>
    </submittedName>
</protein>
<dbReference type="RefSeq" id="WP_018577964.1">
    <property type="nucleotide sequence ID" value="NZ_KB892415.1"/>
</dbReference>
<evidence type="ECO:0000313" key="2">
    <source>
        <dbReference type="Proteomes" id="UP000054600"/>
    </source>
</evidence>
<dbReference type="AlphaFoldDB" id="A0A0W0Z0N8"/>
<dbReference type="OrthoDB" id="5654339at2"/>
<comment type="caution">
    <text evidence="1">The sequence shown here is derived from an EMBL/GenBank/DDBJ whole genome shotgun (WGS) entry which is preliminary data.</text>
</comment>
<organism evidence="1 2">
    <name type="scientific">Legionella shakespearei DSM 23087</name>
    <dbReference type="NCBI Taxonomy" id="1122169"/>
    <lineage>
        <taxon>Bacteria</taxon>
        <taxon>Pseudomonadati</taxon>
        <taxon>Pseudomonadota</taxon>
        <taxon>Gammaproteobacteria</taxon>
        <taxon>Legionellales</taxon>
        <taxon>Legionellaceae</taxon>
        <taxon>Legionella</taxon>
    </lineage>
</organism>
<accession>A0A0W0Z0N8</accession>
<reference evidence="1 2" key="1">
    <citation type="submission" date="2015-11" db="EMBL/GenBank/DDBJ databases">
        <title>Genomic analysis of 38 Legionella species identifies large and diverse effector repertoires.</title>
        <authorList>
            <person name="Burstein D."/>
            <person name="Amaro F."/>
            <person name="Zusman T."/>
            <person name="Lifshitz Z."/>
            <person name="Cohen O."/>
            <person name="Gilbert J.A."/>
            <person name="Pupko T."/>
            <person name="Shuman H.A."/>
            <person name="Segal G."/>
        </authorList>
    </citation>
    <scope>NUCLEOTIDE SEQUENCE [LARGE SCALE GENOMIC DNA]</scope>
    <source>
        <strain evidence="1 2">ATCC 49655</strain>
    </source>
</reference>